<dbReference type="Pfam" id="PF11855">
    <property type="entry name" value="DUF3375"/>
    <property type="match status" value="1"/>
</dbReference>
<evidence type="ECO:0000256" key="1">
    <source>
        <dbReference type="SAM" id="Coils"/>
    </source>
</evidence>
<gene>
    <name evidence="2" type="ORF">FAM09_26500</name>
</gene>
<dbReference type="EMBL" id="STFF01000010">
    <property type="protein sequence ID" value="THU32997.1"/>
    <property type="molecule type" value="Genomic_DNA"/>
</dbReference>
<dbReference type="RefSeq" id="WP_136580187.1">
    <property type="nucleotide sequence ID" value="NZ_STFF01000010.1"/>
</dbReference>
<keyword evidence="1" id="KW-0175">Coiled coil</keyword>
<organism evidence="2 3">
    <name type="scientific">Niastella caeni</name>
    <dbReference type="NCBI Taxonomy" id="2569763"/>
    <lineage>
        <taxon>Bacteria</taxon>
        <taxon>Pseudomonadati</taxon>
        <taxon>Bacteroidota</taxon>
        <taxon>Chitinophagia</taxon>
        <taxon>Chitinophagales</taxon>
        <taxon>Chitinophagaceae</taxon>
        <taxon>Niastella</taxon>
    </lineage>
</organism>
<name>A0A4S8HDI5_9BACT</name>
<feature type="coiled-coil region" evidence="1">
    <location>
        <begin position="142"/>
        <end position="218"/>
    </location>
</feature>
<sequence length="489" mass="57732">MTFDELNLQFKTALPLVLVRTKNAPFMLSFFYKVFKATHTTTISNTELRNKLEGYLEDLEYEENDDELKATTLFDDYSVRAAQYIERWSNSGFLRKYPNDDGEDLHELTSDTVKVMNWIDDLQRREFIGTNSRFKDIFSKLKEMIEKTTENAEVRIQELEQRKWEIENEINLLKNGKKPSLFDETEIKEQFYNLNKMARELLSDFTEVEQNFEQIRKEIQRKYTEKDVVKGSLLVFALDALDEIENKDQGKSFKAFWEFLMDEKRQQEYSALTDHLYQLLNERNIEYNNDRFLKNLKRYLHASGRKVIDSNKKLSEKISRVLSEKNLLERRRAMELIGEIRQMAYTLADTRIKDDAFMEIELEPNINLFDRWELGDEKQDSLSLHFPEGLGGLLSEEVDLSALYDQFTIDEQKLLHRIHTMLEGKDQVTLKTIVDQYGLENGLSELVGYFSIASSSTHHIILEKTIDPIWIKDRKVNMPMIIYTKAITT</sequence>
<proteinExistence type="predicted"/>
<reference evidence="2 3" key="1">
    <citation type="submission" date="2019-04" db="EMBL/GenBank/DDBJ databases">
        <title>Niastella caeni sp. nov., isolated from activated sludge.</title>
        <authorList>
            <person name="Sheng M."/>
        </authorList>
    </citation>
    <scope>NUCLEOTIDE SEQUENCE [LARGE SCALE GENOMIC DNA]</scope>
    <source>
        <strain evidence="2 3">HX-2-15</strain>
    </source>
</reference>
<dbReference type="InterPro" id="IPR021804">
    <property type="entry name" value="DUF3375"/>
</dbReference>
<comment type="caution">
    <text evidence="2">The sequence shown here is derived from an EMBL/GenBank/DDBJ whole genome shotgun (WGS) entry which is preliminary data.</text>
</comment>
<dbReference type="OrthoDB" id="138803at2"/>
<accession>A0A4S8HDI5</accession>
<evidence type="ECO:0000313" key="2">
    <source>
        <dbReference type="EMBL" id="THU32997.1"/>
    </source>
</evidence>
<dbReference type="Proteomes" id="UP000306918">
    <property type="component" value="Unassembled WGS sequence"/>
</dbReference>
<dbReference type="AlphaFoldDB" id="A0A4S8HDI5"/>
<keyword evidence="3" id="KW-1185">Reference proteome</keyword>
<evidence type="ECO:0000313" key="3">
    <source>
        <dbReference type="Proteomes" id="UP000306918"/>
    </source>
</evidence>
<protein>
    <submittedName>
        <fullName evidence="2">DUF3375 domain-containing protein</fullName>
    </submittedName>
</protein>